<protein>
    <submittedName>
        <fullName evidence="3">Type II CAAX prenyl endopeptidase Rce1 family protein</fullName>
    </submittedName>
</protein>
<feature type="transmembrane region" description="Helical" evidence="1">
    <location>
        <begin position="9"/>
        <end position="27"/>
    </location>
</feature>
<name>A0ABW4ZWM5_9BACL</name>
<feature type="transmembrane region" description="Helical" evidence="1">
    <location>
        <begin position="447"/>
        <end position="468"/>
    </location>
</feature>
<proteinExistence type="predicted"/>
<sequence>MGARKRTDRWLWIVGILGLVLYFVFSWKDMFAAQEWKMISREEAVELAKQSWTEAGVNVEQMKSSAVMQSAESVDGYLGKEDLRDSFAASAPQEAPITYWHVTFYPQELSERDIRYETNHDLVTGKVVGYERVEPTDVIISKEEALQKAQAALIKLGVDLKALAGVVEEDLYDLEGEFEFESLSQTGVRLLSSGSEYRFSWKAKEFEVGELSLYYHVTVEGEHASLVESSYYVPASFDTWHSKQKLYAGILTGVSALFSFLLLVCAFVFLFLIKQKRPYWSSLWLSLIVTAFFAFSNINQWPILEAQTLQGGGGLFGVMIFGAIAIAVVVFISILFGAGNYVLTLTGGMLTREVDHNLWMSFKDPEWSERMRLATKRGFLLAFAWLGFQGVFYFVGETFFGVWYENDLSMSPANMWVPALFPLMAWLAGIQEEITYRLFGVTFLKRYVKYAFIATLLPAMIWALGHTLYPIYPIYTRFIELTIFGVIIGYCFLRYGLETVIMAHVVFDTILMCIPLLLSGEAVQVASGIFFLILPLLVGYGLSLIKRRKEQFDFV</sequence>
<feature type="transmembrane region" description="Helical" evidence="1">
    <location>
        <begin position="524"/>
        <end position="545"/>
    </location>
</feature>
<keyword evidence="1" id="KW-1133">Transmembrane helix</keyword>
<keyword evidence="4" id="KW-1185">Reference proteome</keyword>
<organism evidence="3 4">
    <name type="scientific">Tumebacillus lipolyticus</name>
    <dbReference type="NCBI Taxonomy" id="1280370"/>
    <lineage>
        <taxon>Bacteria</taxon>
        <taxon>Bacillati</taxon>
        <taxon>Bacillota</taxon>
        <taxon>Bacilli</taxon>
        <taxon>Bacillales</taxon>
        <taxon>Alicyclobacillaceae</taxon>
        <taxon>Tumebacillus</taxon>
    </lineage>
</organism>
<feature type="domain" description="CAAX prenyl protease 2/Lysostaphin resistance protein A-like" evidence="2">
    <location>
        <begin position="416"/>
        <end position="509"/>
    </location>
</feature>
<keyword evidence="1" id="KW-0472">Membrane</keyword>
<feature type="transmembrane region" description="Helical" evidence="1">
    <location>
        <begin position="246"/>
        <end position="272"/>
    </location>
</feature>
<evidence type="ECO:0000256" key="1">
    <source>
        <dbReference type="SAM" id="Phobius"/>
    </source>
</evidence>
<feature type="transmembrane region" description="Helical" evidence="1">
    <location>
        <begin position="474"/>
        <end position="493"/>
    </location>
</feature>
<feature type="transmembrane region" description="Helical" evidence="1">
    <location>
        <begin position="279"/>
        <end position="298"/>
    </location>
</feature>
<reference evidence="4" key="1">
    <citation type="journal article" date="2019" name="Int. J. Syst. Evol. Microbiol.">
        <title>The Global Catalogue of Microorganisms (GCM) 10K type strain sequencing project: providing services to taxonomists for standard genome sequencing and annotation.</title>
        <authorList>
            <consortium name="The Broad Institute Genomics Platform"/>
            <consortium name="The Broad Institute Genome Sequencing Center for Infectious Disease"/>
            <person name="Wu L."/>
            <person name="Ma J."/>
        </authorList>
    </citation>
    <scope>NUCLEOTIDE SEQUENCE [LARGE SCALE GENOMIC DNA]</scope>
    <source>
        <strain evidence="4">CGMCC 1.13574</strain>
    </source>
</reference>
<feature type="transmembrane region" description="Helical" evidence="1">
    <location>
        <begin position="318"/>
        <end position="343"/>
    </location>
</feature>
<evidence type="ECO:0000259" key="2">
    <source>
        <dbReference type="Pfam" id="PF02517"/>
    </source>
</evidence>
<comment type="caution">
    <text evidence="3">The sequence shown here is derived from an EMBL/GenBank/DDBJ whole genome shotgun (WGS) entry which is preliminary data.</text>
</comment>
<feature type="transmembrane region" description="Helical" evidence="1">
    <location>
        <begin position="500"/>
        <end position="518"/>
    </location>
</feature>
<gene>
    <name evidence="3" type="ORF">ACFSOY_09080</name>
</gene>
<evidence type="ECO:0000313" key="4">
    <source>
        <dbReference type="Proteomes" id="UP001597343"/>
    </source>
</evidence>
<dbReference type="Proteomes" id="UP001597343">
    <property type="component" value="Unassembled WGS sequence"/>
</dbReference>
<feature type="transmembrane region" description="Helical" evidence="1">
    <location>
        <begin position="415"/>
        <end position="435"/>
    </location>
</feature>
<keyword evidence="1" id="KW-0812">Transmembrane</keyword>
<evidence type="ECO:0000313" key="3">
    <source>
        <dbReference type="EMBL" id="MFD2170148.1"/>
    </source>
</evidence>
<dbReference type="RefSeq" id="WP_386045849.1">
    <property type="nucleotide sequence ID" value="NZ_JBHUIO010000005.1"/>
</dbReference>
<accession>A0ABW4ZWM5</accession>
<dbReference type="Pfam" id="PF02517">
    <property type="entry name" value="Rce1-like"/>
    <property type="match status" value="1"/>
</dbReference>
<feature type="transmembrane region" description="Helical" evidence="1">
    <location>
        <begin position="378"/>
        <end position="395"/>
    </location>
</feature>
<dbReference type="EMBL" id="JBHUIO010000005">
    <property type="protein sequence ID" value="MFD2170148.1"/>
    <property type="molecule type" value="Genomic_DNA"/>
</dbReference>
<dbReference type="InterPro" id="IPR003675">
    <property type="entry name" value="Rce1/LyrA-like_dom"/>
</dbReference>